<dbReference type="Proteomes" id="UP001432180">
    <property type="component" value="Chromosome"/>
</dbReference>
<dbReference type="SUPFAM" id="SSF55048">
    <property type="entry name" value="Probable ACP-binding domain of malonyl-CoA ACP transacylase"/>
    <property type="match status" value="1"/>
</dbReference>
<comment type="catalytic activity">
    <reaction evidence="5 6">
        <text>holo-[ACP] + malonyl-CoA = malonyl-[ACP] + CoA</text>
        <dbReference type="Rhea" id="RHEA:41792"/>
        <dbReference type="Rhea" id="RHEA-COMP:9623"/>
        <dbReference type="Rhea" id="RHEA-COMP:9685"/>
        <dbReference type="ChEBI" id="CHEBI:57287"/>
        <dbReference type="ChEBI" id="CHEBI:57384"/>
        <dbReference type="ChEBI" id="CHEBI:64479"/>
        <dbReference type="ChEBI" id="CHEBI:78449"/>
        <dbReference type="EC" id="2.3.1.39"/>
    </reaction>
</comment>
<gene>
    <name evidence="8" type="primary">fabD</name>
    <name evidence="8" type="ORF">Thiowin_00412</name>
</gene>
<evidence type="ECO:0000256" key="4">
    <source>
        <dbReference type="ARBA" id="ARBA00023315"/>
    </source>
</evidence>
<dbReference type="Pfam" id="PF00698">
    <property type="entry name" value="Acyl_transf_1"/>
    <property type="match status" value="1"/>
</dbReference>
<dbReference type="InterPro" id="IPR016035">
    <property type="entry name" value="Acyl_Trfase/lysoPLipase"/>
</dbReference>
<dbReference type="InterPro" id="IPR014043">
    <property type="entry name" value="Acyl_transferase_dom"/>
</dbReference>
<evidence type="ECO:0000256" key="3">
    <source>
        <dbReference type="ARBA" id="ARBA00022679"/>
    </source>
</evidence>
<dbReference type="NCBIfam" id="TIGR00128">
    <property type="entry name" value="fabD"/>
    <property type="match status" value="1"/>
</dbReference>
<feature type="domain" description="Malonyl-CoA:ACP transacylase (MAT)" evidence="7">
    <location>
        <begin position="8"/>
        <end position="308"/>
    </location>
</feature>
<dbReference type="PIRSF" id="PIRSF000446">
    <property type="entry name" value="Mct"/>
    <property type="match status" value="1"/>
</dbReference>
<keyword evidence="3 6" id="KW-0808">Transferase</keyword>
<keyword evidence="9" id="KW-1185">Reference proteome</keyword>
<reference evidence="8 9" key="1">
    <citation type="journal article" date="2023" name="Microorganisms">
        <title>Thiorhodovibrio frisius and Trv. litoralis spp. nov., Two Novel Members from a Clade of Fastidious Purple Sulfur Bacteria That Exhibit Unique Red-Shifted Light-Harvesting Capabilities.</title>
        <authorList>
            <person name="Methner A."/>
            <person name="Kuzyk S.B."/>
            <person name="Petersen J."/>
            <person name="Bauer S."/>
            <person name="Brinkmann H."/>
            <person name="Sichau K."/>
            <person name="Wanner G."/>
            <person name="Wolf J."/>
            <person name="Neumann-Schaal M."/>
            <person name="Henke P."/>
            <person name="Tank M."/>
            <person name="Sproer C."/>
            <person name="Bunk B."/>
            <person name="Overmann J."/>
        </authorList>
    </citation>
    <scope>NUCLEOTIDE SEQUENCE [LARGE SCALE GENOMIC DNA]</scope>
    <source>
        <strain evidence="8 9">DSM 6702</strain>
    </source>
</reference>
<evidence type="ECO:0000256" key="1">
    <source>
        <dbReference type="ARBA" id="ARBA00013258"/>
    </source>
</evidence>
<dbReference type="PANTHER" id="PTHR42681">
    <property type="entry name" value="MALONYL-COA-ACYL CARRIER PROTEIN TRANSACYLASE, MITOCHONDRIAL"/>
    <property type="match status" value="1"/>
</dbReference>
<dbReference type="EC" id="2.3.1.39" evidence="1 6"/>
<dbReference type="InterPro" id="IPR050858">
    <property type="entry name" value="Mal-CoA-ACP_Trans/PKS_FabD"/>
</dbReference>
<dbReference type="GO" id="GO:0004314">
    <property type="term" value="F:[acyl-carrier-protein] S-malonyltransferase activity"/>
    <property type="evidence" value="ECO:0007669"/>
    <property type="project" value="UniProtKB-EC"/>
</dbReference>
<keyword evidence="4 6" id="KW-0012">Acyltransferase</keyword>
<dbReference type="SMART" id="SM00827">
    <property type="entry name" value="PKS_AT"/>
    <property type="match status" value="1"/>
</dbReference>
<evidence type="ECO:0000256" key="5">
    <source>
        <dbReference type="ARBA" id="ARBA00048462"/>
    </source>
</evidence>
<dbReference type="Gene3D" id="3.30.70.250">
    <property type="entry name" value="Malonyl-CoA ACP transacylase, ACP-binding"/>
    <property type="match status" value="1"/>
</dbReference>
<organism evidence="8 9">
    <name type="scientific">Thiorhodovibrio winogradskyi</name>
    <dbReference type="NCBI Taxonomy" id="77007"/>
    <lineage>
        <taxon>Bacteria</taxon>
        <taxon>Pseudomonadati</taxon>
        <taxon>Pseudomonadota</taxon>
        <taxon>Gammaproteobacteria</taxon>
        <taxon>Chromatiales</taxon>
        <taxon>Chromatiaceae</taxon>
        <taxon>Thiorhodovibrio</taxon>
    </lineage>
</organism>
<evidence type="ECO:0000259" key="7">
    <source>
        <dbReference type="SMART" id="SM00827"/>
    </source>
</evidence>
<dbReference type="InterPro" id="IPR004410">
    <property type="entry name" value="Malonyl_CoA-ACP_transAc_FabD"/>
</dbReference>
<dbReference type="Gene3D" id="3.40.366.10">
    <property type="entry name" value="Malonyl-Coenzyme A Acyl Carrier Protein, domain 2"/>
    <property type="match status" value="1"/>
</dbReference>
<evidence type="ECO:0000256" key="2">
    <source>
        <dbReference type="ARBA" id="ARBA00018953"/>
    </source>
</evidence>
<dbReference type="RefSeq" id="WP_328988182.1">
    <property type="nucleotide sequence ID" value="NZ_CP121472.1"/>
</dbReference>
<comment type="similarity">
    <text evidence="6">Belongs to the fabD family.</text>
</comment>
<name>A0ABZ0S4D2_9GAMM</name>
<dbReference type="PANTHER" id="PTHR42681:SF1">
    <property type="entry name" value="MALONYL-COA-ACYL CARRIER PROTEIN TRANSACYLASE, MITOCHONDRIAL"/>
    <property type="match status" value="1"/>
</dbReference>
<accession>A0ABZ0S4D2</accession>
<evidence type="ECO:0000313" key="9">
    <source>
        <dbReference type="Proteomes" id="UP001432180"/>
    </source>
</evidence>
<evidence type="ECO:0000313" key="8">
    <source>
        <dbReference type="EMBL" id="WPL15513.1"/>
    </source>
</evidence>
<dbReference type="InterPro" id="IPR024925">
    <property type="entry name" value="Malonyl_CoA-ACP_transAc"/>
</dbReference>
<dbReference type="InterPro" id="IPR001227">
    <property type="entry name" value="Ac_transferase_dom_sf"/>
</dbReference>
<dbReference type="EMBL" id="CP121472">
    <property type="protein sequence ID" value="WPL15513.1"/>
    <property type="molecule type" value="Genomic_DNA"/>
</dbReference>
<dbReference type="SUPFAM" id="SSF52151">
    <property type="entry name" value="FabD/lysophospholipase-like"/>
    <property type="match status" value="1"/>
</dbReference>
<evidence type="ECO:0000256" key="6">
    <source>
        <dbReference type="PIRNR" id="PIRNR000446"/>
    </source>
</evidence>
<dbReference type="InterPro" id="IPR016036">
    <property type="entry name" value="Malonyl_transacylase_ACP-bd"/>
</dbReference>
<protein>
    <recommendedName>
        <fullName evidence="2 6">Malonyl CoA-acyl carrier protein transacylase</fullName>
        <ecNumber evidence="1 6">2.3.1.39</ecNumber>
    </recommendedName>
</protein>
<proteinExistence type="inferred from homology"/>
<sequence length="320" mass="33630">MSTRLAFVFPGQGSQSVGMLSELAGAFPQVSKTFAEVSEVLECDLWSLISEGPAAELDKTQNTQPAMLAVGVATWRCWRDSGGPAPEVMAGHSLGEYTALVCSGALELTDAARLVAERARLMQEAMPAGAGAMAAILGLEDEQVLQLCAHQAGEQVLEAVNFNAPGQVVIAGQREAVARALPAAKALGAKRALLLPVSVPSHCALMRPAAEQLESVLAGCPMRMPEIPVVHNASVSAASNLEHLRELLAQQLFRPVRWVESVRLMAGQGVERFIECGPGKVLAGLGKRIDKARPTTAIVDVVTLQAAIEELSGEEALADG</sequence>